<protein>
    <submittedName>
        <fullName evidence="1">Uncharacterized protein</fullName>
    </submittedName>
</protein>
<comment type="caution">
    <text evidence="1">The sequence shown here is derived from an EMBL/GenBank/DDBJ whole genome shotgun (WGS) entry which is preliminary data.</text>
</comment>
<dbReference type="AlphaFoldDB" id="A0AAU9PL37"/>
<accession>A0AAU9PL37</accession>
<gene>
    <name evidence="1" type="ORF">LVIROSA_LOCUS36301</name>
</gene>
<organism evidence="1 2">
    <name type="scientific">Lactuca virosa</name>
    <dbReference type="NCBI Taxonomy" id="75947"/>
    <lineage>
        <taxon>Eukaryota</taxon>
        <taxon>Viridiplantae</taxon>
        <taxon>Streptophyta</taxon>
        <taxon>Embryophyta</taxon>
        <taxon>Tracheophyta</taxon>
        <taxon>Spermatophyta</taxon>
        <taxon>Magnoliopsida</taxon>
        <taxon>eudicotyledons</taxon>
        <taxon>Gunneridae</taxon>
        <taxon>Pentapetalae</taxon>
        <taxon>asterids</taxon>
        <taxon>campanulids</taxon>
        <taxon>Asterales</taxon>
        <taxon>Asteraceae</taxon>
        <taxon>Cichorioideae</taxon>
        <taxon>Cichorieae</taxon>
        <taxon>Lactucinae</taxon>
        <taxon>Lactuca</taxon>
    </lineage>
</organism>
<evidence type="ECO:0000313" key="2">
    <source>
        <dbReference type="Proteomes" id="UP001157418"/>
    </source>
</evidence>
<keyword evidence="2" id="KW-1185">Reference proteome</keyword>
<dbReference type="Proteomes" id="UP001157418">
    <property type="component" value="Unassembled WGS sequence"/>
</dbReference>
<proteinExistence type="predicted"/>
<name>A0AAU9PL37_9ASTR</name>
<reference evidence="1 2" key="1">
    <citation type="submission" date="2022-01" db="EMBL/GenBank/DDBJ databases">
        <authorList>
            <person name="Xiong W."/>
            <person name="Schranz E."/>
        </authorList>
    </citation>
    <scope>NUCLEOTIDE SEQUENCE [LARGE SCALE GENOMIC DNA]</scope>
</reference>
<sequence>MFSRAAKAAVAVGKKTMISLVRRLEARCLGSWTIHLNHFSGYSVISTQVLRFQRKRAGDRSASHYVFPHMRSLGLHSDIIY</sequence>
<dbReference type="EMBL" id="CAKMRJ010005634">
    <property type="protein sequence ID" value="CAH1450910.1"/>
    <property type="molecule type" value="Genomic_DNA"/>
</dbReference>
<evidence type="ECO:0000313" key="1">
    <source>
        <dbReference type="EMBL" id="CAH1450910.1"/>
    </source>
</evidence>